<accession>A0ABD1SK26</accession>
<proteinExistence type="predicted"/>
<organism evidence="1 2">
    <name type="scientific">Forsythia ovata</name>
    <dbReference type="NCBI Taxonomy" id="205694"/>
    <lineage>
        <taxon>Eukaryota</taxon>
        <taxon>Viridiplantae</taxon>
        <taxon>Streptophyta</taxon>
        <taxon>Embryophyta</taxon>
        <taxon>Tracheophyta</taxon>
        <taxon>Spermatophyta</taxon>
        <taxon>Magnoliopsida</taxon>
        <taxon>eudicotyledons</taxon>
        <taxon>Gunneridae</taxon>
        <taxon>Pentapetalae</taxon>
        <taxon>asterids</taxon>
        <taxon>lamiids</taxon>
        <taxon>Lamiales</taxon>
        <taxon>Oleaceae</taxon>
        <taxon>Forsythieae</taxon>
        <taxon>Forsythia</taxon>
    </lineage>
</organism>
<evidence type="ECO:0000313" key="2">
    <source>
        <dbReference type="Proteomes" id="UP001604277"/>
    </source>
</evidence>
<keyword evidence="2" id="KW-1185">Reference proteome</keyword>
<dbReference type="EMBL" id="JBFOLJ010000010">
    <property type="protein sequence ID" value="KAL2501070.1"/>
    <property type="molecule type" value="Genomic_DNA"/>
</dbReference>
<reference evidence="2" key="1">
    <citation type="submission" date="2024-07" db="EMBL/GenBank/DDBJ databases">
        <title>Two chromosome-level genome assemblies of Korean endemic species Abeliophyllum distichum and Forsythia ovata (Oleaceae).</title>
        <authorList>
            <person name="Jang H."/>
        </authorList>
    </citation>
    <scope>NUCLEOTIDE SEQUENCE [LARGE SCALE GENOMIC DNA]</scope>
</reference>
<dbReference type="Proteomes" id="UP001604277">
    <property type="component" value="Unassembled WGS sequence"/>
</dbReference>
<sequence>MEMPRLPSLSHLGLNHPVAGPLSLLETPPFPSVFHMGLGHPAVGLSLLWRRLSFQASPTWDSAIPRRASPSYGDALASKPLLLETRPSRSGPSLLWRRLGFQASPTWDSTISQWASPSYGDTSASKPLPLGTQPFCGRPLHLMETPRLPSPSHLGLSHFAAGLSLLWRYLGFQASPT</sequence>
<protein>
    <submittedName>
        <fullName evidence="1">Uncharacterized protein</fullName>
    </submittedName>
</protein>
<name>A0ABD1SK26_9LAMI</name>
<gene>
    <name evidence="1" type="ORF">Fot_34918</name>
</gene>
<comment type="caution">
    <text evidence="1">The sequence shown here is derived from an EMBL/GenBank/DDBJ whole genome shotgun (WGS) entry which is preliminary data.</text>
</comment>
<evidence type="ECO:0000313" key="1">
    <source>
        <dbReference type="EMBL" id="KAL2501070.1"/>
    </source>
</evidence>
<dbReference type="AlphaFoldDB" id="A0ABD1SK26"/>